<dbReference type="OrthoDB" id="5594977at2759"/>
<comment type="caution">
    <text evidence="2">The sequence shown here is derived from an EMBL/GenBank/DDBJ whole genome shotgun (WGS) entry which is preliminary data.</text>
</comment>
<gene>
    <name evidence="2" type="ORF">DIURU_005209</name>
</gene>
<dbReference type="Proteomes" id="UP000449547">
    <property type="component" value="Unassembled WGS sequence"/>
</dbReference>
<proteinExistence type="predicted"/>
<evidence type="ECO:0000313" key="3">
    <source>
        <dbReference type="Proteomes" id="UP000449547"/>
    </source>
</evidence>
<dbReference type="RefSeq" id="XP_034010004.1">
    <property type="nucleotide sequence ID" value="XM_034158166.1"/>
</dbReference>
<name>A0A642UEC8_DIURU</name>
<dbReference type="PANTHER" id="PTHR28265">
    <property type="entry name" value="MAINTENANCE OF TELOMERE CAPPING PROTEIN 1"/>
    <property type="match status" value="1"/>
</dbReference>
<dbReference type="Pfam" id="PF10310">
    <property type="entry name" value="DUF5427"/>
    <property type="match status" value="1"/>
</dbReference>
<protein>
    <recommendedName>
        <fullName evidence="4">Maintenance of telomere capping protein 1</fullName>
    </recommendedName>
</protein>
<dbReference type="VEuPathDB" id="FungiDB:DIURU_005209"/>
<organism evidence="2 3">
    <name type="scientific">Diutina rugosa</name>
    <name type="common">Yeast</name>
    <name type="synonym">Candida rugosa</name>
    <dbReference type="NCBI Taxonomy" id="5481"/>
    <lineage>
        <taxon>Eukaryota</taxon>
        <taxon>Fungi</taxon>
        <taxon>Dikarya</taxon>
        <taxon>Ascomycota</taxon>
        <taxon>Saccharomycotina</taxon>
        <taxon>Pichiomycetes</taxon>
        <taxon>Debaryomycetaceae</taxon>
        <taxon>Diutina</taxon>
    </lineage>
</organism>
<dbReference type="OMA" id="RIHLVHD"/>
<dbReference type="GeneID" id="54783860"/>
<keyword evidence="3" id="KW-1185">Reference proteome</keyword>
<dbReference type="PANTHER" id="PTHR28265:SF1">
    <property type="entry name" value="MAINTENANCE OF TELOMERE CAPPING PROTEIN 1"/>
    <property type="match status" value="1"/>
</dbReference>
<dbReference type="InterPro" id="IPR018814">
    <property type="entry name" value="DUF5427"/>
</dbReference>
<feature type="compositionally biased region" description="Low complexity" evidence="1">
    <location>
        <begin position="98"/>
        <end position="114"/>
    </location>
</feature>
<feature type="region of interest" description="Disordered" evidence="1">
    <location>
        <begin position="1"/>
        <end position="127"/>
    </location>
</feature>
<evidence type="ECO:0000313" key="2">
    <source>
        <dbReference type="EMBL" id="KAA8897493.1"/>
    </source>
</evidence>
<evidence type="ECO:0000256" key="1">
    <source>
        <dbReference type="SAM" id="MobiDB-lite"/>
    </source>
</evidence>
<feature type="compositionally biased region" description="Acidic residues" evidence="1">
    <location>
        <begin position="29"/>
        <end position="44"/>
    </location>
</feature>
<accession>A0A642UEC8</accession>
<dbReference type="AlphaFoldDB" id="A0A642UEC8"/>
<feature type="compositionally biased region" description="Basic and acidic residues" evidence="1">
    <location>
        <begin position="45"/>
        <end position="70"/>
    </location>
</feature>
<sequence length="427" mass="46684">MSEADDVLDFINSLPDSKSGTPHPPGDANNEELLDFLDELAEEDKDPKKTATANKESKSEAKDATRDEAPKTTTTKKKMTAKKDTSTTNAPTKDTDAEPTAEATAAPTTDTKAAAETDEPSQESSDVVNAISSWWGSGKGLLGSLATNAQQISEQTYQNASNLTNELNRKGKEYLASEDAALPKPDINSLGARLNSLLTNVSSQITQGLMSEDDELLNILLVYDAKLKYLDSLVSAQFKRVMTQVEGGIAVNVTSFNHSNLEGVDDSKATDLSMFYGKSVDGDKLCYANLESSIKDYHRIAQESAEKQSHLDQIELNQSNLFVCIQPVCVSRDSGDDDDIETIAGDAPGNFSFTVVLKDITNDITIATKTQPFPLKWAQWLNGEDLERFGDDGDIDPAQWVRDWIRKGLDLSFGVLAQEYVIRRMGY</sequence>
<reference evidence="2 3" key="1">
    <citation type="submission" date="2019-07" db="EMBL/GenBank/DDBJ databases">
        <title>Genome assembly of two rare yeast pathogens: Diutina rugosa and Trichomonascus ciferrii.</title>
        <authorList>
            <person name="Mixao V."/>
            <person name="Saus E."/>
            <person name="Hansen A."/>
            <person name="Lass-Flor C."/>
            <person name="Gabaldon T."/>
        </authorList>
    </citation>
    <scope>NUCLEOTIDE SEQUENCE [LARGE SCALE GENOMIC DNA]</scope>
    <source>
        <strain evidence="2 3">CBS 613</strain>
    </source>
</reference>
<evidence type="ECO:0008006" key="4">
    <source>
        <dbReference type="Google" id="ProtNLM"/>
    </source>
</evidence>
<dbReference type="EMBL" id="SWFT01000156">
    <property type="protein sequence ID" value="KAA8897493.1"/>
    <property type="molecule type" value="Genomic_DNA"/>
</dbReference>